<evidence type="ECO:0000313" key="3">
    <source>
        <dbReference type="EMBL" id="MCR8828134.1"/>
    </source>
</evidence>
<dbReference type="PROSITE" id="PS51257">
    <property type="entry name" value="PROKAR_LIPOPROTEIN"/>
    <property type="match status" value="1"/>
</dbReference>
<comment type="caution">
    <text evidence="3">The sequence shown here is derived from an EMBL/GenBank/DDBJ whole genome shotgun (WGS) entry which is preliminary data.</text>
</comment>
<reference evidence="3" key="1">
    <citation type="submission" date="2022-07" db="EMBL/GenBank/DDBJ databases">
        <title>Pseudosulfitobacter sp. strain AP-MA-4, whole genome sequence.</title>
        <authorList>
            <person name="Jiang Y."/>
        </authorList>
    </citation>
    <scope>NUCLEOTIDE SEQUENCE</scope>
    <source>
        <strain evidence="3">AP-MA-4</strain>
    </source>
</reference>
<evidence type="ECO:0000256" key="1">
    <source>
        <dbReference type="SAM" id="SignalP"/>
    </source>
</evidence>
<dbReference type="EMBL" id="JANKJG010000016">
    <property type="protein sequence ID" value="MCR8828134.1"/>
    <property type="molecule type" value="Genomic_DNA"/>
</dbReference>
<dbReference type="RefSeq" id="WP_258295904.1">
    <property type="nucleotide sequence ID" value="NZ_JANKJG010000016.1"/>
</dbReference>
<dbReference type="Gene3D" id="2.40.128.20">
    <property type="match status" value="1"/>
</dbReference>
<dbReference type="SUPFAM" id="SSF50814">
    <property type="entry name" value="Lipocalins"/>
    <property type="match status" value="1"/>
</dbReference>
<sequence>MRWLAGLTLAVLAGCAQAPLQIGYRDSGVIIASTTRFDAARFAGDWVVRASYPEDADLRGVTARKDDAAFTLASRQCDAVGVCGTVAEQWPARATGQGRYLLRAPDGAAERNLWVLWVDEEFRTAAVGTPDGAWAWILDRNPTGGADRITAAREVLDFNGYDLTRLATRP</sequence>
<organism evidence="3 4">
    <name type="scientific">Pseudosulfitobacter koreensis</name>
    <dbReference type="NCBI Taxonomy" id="2968472"/>
    <lineage>
        <taxon>Bacteria</taxon>
        <taxon>Pseudomonadati</taxon>
        <taxon>Pseudomonadota</taxon>
        <taxon>Alphaproteobacteria</taxon>
        <taxon>Rhodobacterales</taxon>
        <taxon>Roseobacteraceae</taxon>
        <taxon>Pseudosulfitobacter</taxon>
    </lineage>
</organism>
<dbReference type="Pfam" id="PF08212">
    <property type="entry name" value="Lipocalin_2"/>
    <property type="match status" value="1"/>
</dbReference>
<keyword evidence="1" id="KW-0732">Signal</keyword>
<proteinExistence type="predicted"/>
<keyword evidence="4" id="KW-1185">Reference proteome</keyword>
<accession>A0ABT1Z4S0</accession>
<protein>
    <submittedName>
        <fullName evidence="3">Lipocalin family protein</fullName>
    </submittedName>
</protein>
<name>A0ABT1Z4S0_9RHOB</name>
<dbReference type="InterPro" id="IPR000566">
    <property type="entry name" value="Lipocln_cytosolic_FA-bd_dom"/>
</dbReference>
<dbReference type="Proteomes" id="UP001165396">
    <property type="component" value="Unassembled WGS sequence"/>
</dbReference>
<evidence type="ECO:0000259" key="2">
    <source>
        <dbReference type="Pfam" id="PF08212"/>
    </source>
</evidence>
<feature type="signal peptide" evidence="1">
    <location>
        <begin position="1"/>
        <end position="18"/>
    </location>
</feature>
<gene>
    <name evidence="3" type="ORF">NTA49_16470</name>
</gene>
<dbReference type="InterPro" id="IPR012674">
    <property type="entry name" value="Calycin"/>
</dbReference>
<feature type="domain" description="Lipocalin/cytosolic fatty-acid binding" evidence="2">
    <location>
        <begin position="38"/>
        <end position="169"/>
    </location>
</feature>
<evidence type="ECO:0000313" key="4">
    <source>
        <dbReference type="Proteomes" id="UP001165396"/>
    </source>
</evidence>
<feature type="chain" id="PRO_5045681180" evidence="1">
    <location>
        <begin position="19"/>
        <end position="170"/>
    </location>
</feature>